<dbReference type="KEGG" id="pfer:IRI77_04050"/>
<reference evidence="2 3" key="1">
    <citation type="submission" date="2020-10" db="EMBL/GenBank/DDBJ databases">
        <title>Complete genome sequence of Paludibaculum fermentans P105T, a facultatively anaerobic acidobacterium capable of dissimilatory Fe(III) reduction.</title>
        <authorList>
            <person name="Dedysh S.N."/>
            <person name="Beletsky A.V."/>
            <person name="Kulichevskaya I.S."/>
            <person name="Mardanov A.V."/>
            <person name="Ravin N.V."/>
        </authorList>
    </citation>
    <scope>NUCLEOTIDE SEQUENCE [LARGE SCALE GENOMIC DNA]</scope>
    <source>
        <strain evidence="2 3">P105</strain>
    </source>
</reference>
<accession>A0A7S7SL86</accession>
<dbReference type="EMBL" id="CP063849">
    <property type="protein sequence ID" value="QOY89139.1"/>
    <property type="molecule type" value="Genomic_DNA"/>
</dbReference>
<proteinExistence type="predicted"/>
<evidence type="ECO:0000313" key="2">
    <source>
        <dbReference type="EMBL" id="QOY89139.1"/>
    </source>
</evidence>
<protein>
    <submittedName>
        <fullName evidence="2">Uncharacterized protein</fullName>
    </submittedName>
</protein>
<evidence type="ECO:0000313" key="3">
    <source>
        <dbReference type="Proteomes" id="UP000593892"/>
    </source>
</evidence>
<name>A0A7S7SL86_PALFE</name>
<gene>
    <name evidence="2" type="ORF">IRI77_04050</name>
</gene>
<keyword evidence="1" id="KW-0732">Signal</keyword>
<dbReference type="SUPFAM" id="SSF69304">
    <property type="entry name" value="Tricorn protease N-terminal domain"/>
    <property type="match status" value="1"/>
</dbReference>
<dbReference type="Proteomes" id="UP000593892">
    <property type="component" value="Chromosome"/>
</dbReference>
<evidence type="ECO:0000256" key="1">
    <source>
        <dbReference type="SAM" id="SignalP"/>
    </source>
</evidence>
<sequence>MHRWNSFPLAAAAAFLTLSLASEADAQILASQPELCGHREAGAIAPPGITTVPDESSGTQVTMQLAKSVVTIHLPGVGRVEQVCPNIAGKTLLFGRVTEISFEIYIVDSSDGRVLDKVLATTPAISPDQHWLAYRAFWPRFSDLEPSEEYLLYDLTGDAARNTAVGMEADLYSGRGFVLYPRVADGKPFSHAGLPPALTHVFRADALRWSEDSKSLVFADSVEDRLSVVMVSIGKTNRDLTQRTMAVTRAQVCGDSKDWDAMEERPFLTLSAVARSGRRIALDFRTLDHTCPDKSVLVSEDEFQDALMETPAPPSREGRVPVKLN</sequence>
<feature type="signal peptide" evidence="1">
    <location>
        <begin position="1"/>
        <end position="26"/>
    </location>
</feature>
<keyword evidence="3" id="KW-1185">Reference proteome</keyword>
<dbReference type="AlphaFoldDB" id="A0A7S7SL86"/>
<feature type="chain" id="PRO_5033064270" evidence="1">
    <location>
        <begin position="27"/>
        <end position="325"/>
    </location>
</feature>
<dbReference type="RefSeq" id="WP_194450801.1">
    <property type="nucleotide sequence ID" value="NZ_CP063849.1"/>
</dbReference>
<organism evidence="2 3">
    <name type="scientific">Paludibaculum fermentans</name>
    <dbReference type="NCBI Taxonomy" id="1473598"/>
    <lineage>
        <taxon>Bacteria</taxon>
        <taxon>Pseudomonadati</taxon>
        <taxon>Acidobacteriota</taxon>
        <taxon>Terriglobia</taxon>
        <taxon>Bryobacterales</taxon>
        <taxon>Bryobacteraceae</taxon>
        <taxon>Paludibaculum</taxon>
    </lineage>
</organism>